<evidence type="ECO:0000256" key="1">
    <source>
        <dbReference type="ARBA" id="ARBA00022555"/>
    </source>
</evidence>
<dbReference type="Gene3D" id="2.40.50.140">
    <property type="entry name" value="Nucleic acid-binding proteins"/>
    <property type="match status" value="1"/>
</dbReference>
<name>A0A6U3SCI2_9STRA</name>
<gene>
    <name evidence="6" type="ORF">DBRI1063_LOCUS15175</name>
</gene>
<dbReference type="InterPro" id="IPR002547">
    <property type="entry name" value="tRNA-bd_dom"/>
</dbReference>
<keyword evidence="1 3" id="KW-0820">tRNA-binding</keyword>
<evidence type="ECO:0000313" key="6">
    <source>
        <dbReference type="EMBL" id="CAD9338248.1"/>
    </source>
</evidence>
<dbReference type="AlphaFoldDB" id="A0A6U3SCI2"/>
<feature type="compositionally biased region" description="Basic and acidic residues" evidence="4">
    <location>
        <begin position="145"/>
        <end position="178"/>
    </location>
</feature>
<protein>
    <recommendedName>
        <fullName evidence="5">tRNA-binding domain-containing protein</fullName>
    </recommendedName>
</protein>
<dbReference type="InterPro" id="IPR012340">
    <property type="entry name" value="NA-bd_OB-fold"/>
</dbReference>
<feature type="domain" description="TRNA-binding" evidence="5">
    <location>
        <begin position="1"/>
        <end position="119"/>
    </location>
</feature>
<proteinExistence type="predicted"/>
<evidence type="ECO:0000256" key="4">
    <source>
        <dbReference type="SAM" id="MobiDB-lite"/>
    </source>
</evidence>
<evidence type="ECO:0000259" key="5">
    <source>
        <dbReference type="PROSITE" id="PS50886"/>
    </source>
</evidence>
<sequence>MADISQYKVGVVVSLEGCGGKSKSGKALKACAVNIGEEDTITVVTSASNIREQSRVVVAPVDSTFLNDEGELGTVKKATVGGVQSEGMLCDSRMLGWIGGGVGVAVNLPDTYEIGSTPPSSKPRRGGEGAQPEDAAAAAPAPGLFEKKLTKEEKKKIAEERRKARKAAKEAKAKEAAE</sequence>
<feature type="compositionally biased region" description="Low complexity" evidence="4">
    <location>
        <begin position="130"/>
        <end position="143"/>
    </location>
</feature>
<keyword evidence="2 3" id="KW-0694">RNA-binding</keyword>
<dbReference type="SUPFAM" id="SSF50249">
    <property type="entry name" value="Nucleic acid-binding proteins"/>
    <property type="match status" value="1"/>
</dbReference>
<dbReference type="GO" id="GO:0000049">
    <property type="term" value="F:tRNA binding"/>
    <property type="evidence" value="ECO:0007669"/>
    <property type="project" value="UniProtKB-UniRule"/>
</dbReference>
<accession>A0A6U3SCI2</accession>
<reference evidence="6" key="1">
    <citation type="submission" date="2021-01" db="EMBL/GenBank/DDBJ databases">
        <authorList>
            <person name="Corre E."/>
            <person name="Pelletier E."/>
            <person name="Niang G."/>
            <person name="Scheremetjew M."/>
            <person name="Finn R."/>
            <person name="Kale V."/>
            <person name="Holt S."/>
            <person name="Cochrane G."/>
            <person name="Meng A."/>
            <person name="Brown T."/>
            <person name="Cohen L."/>
        </authorList>
    </citation>
    <scope>NUCLEOTIDE SEQUENCE</scope>
    <source>
        <strain evidence="6">Pop2</strain>
    </source>
</reference>
<dbReference type="EMBL" id="HBGN01023738">
    <property type="protein sequence ID" value="CAD9338248.1"/>
    <property type="molecule type" value="Transcribed_RNA"/>
</dbReference>
<dbReference type="Pfam" id="PF01588">
    <property type="entry name" value="tRNA_bind"/>
    <property type="match status" value="1"/>
</dbReference>
<evidence type="ECO:0000256" key="2">
    <source>
        <dbReference type="ARBA" id="ARBA00022884"/>
    </source>
</evidence>
<organism evidence="6">
    <name type="scientific">Ditylum brightwellii</name>
    <dbReference type="NCBI Taxonomy" id="49249"/>
    <lineage>
        <taxon>Eukaryota</taxon>
        <taxon>Sar</taxon>
        <taxon>Stramenopiles</taxon>
        <taxon>Ochrophyta</taxon>
        <taxon>Bacillariophyta</taxon>
        <taxon>Mediophyceae</taxon>
        <taxon>Lithodesmiophycidae</taxon>
        <taxon>Lithodesmiales</taxon>
        <taxon>Lithodesmiaceae</taxon>
        <taxon>Ditylum</taxon>
    </lineage>
</organism>
<feature type="region of interest" description="Disordered" evidence="4">
    <location>
        <begin position="113"/>
        <end position="178"/>
    </location>
</feature>
<dbReference type="PROSITE" id="PS50886">
    <property type="entry name" value="TRBD"/>
    <property type="match status" value="1"/>
</dbReference>
<evidence type="ECO:0000256" key="3">
    <source>
        <dbReference type="PROSITE-ProRule" id="PRU00209"/>
    </source>
</evidence>